<protein>
    <submittedName>
        <fullName evidence="1">Uncharacterized protein</fullName>
    </submittedName>
</protein>
<reference evidence="1" key="1">
    <citation type="journal article" date="2020" name="Nature">
        <title>Giant virus diversity and host interactions through global metagenomics.</title>
        <authorList>
            <person name="Schulz F."/>
            <person name="Roux S."/>
            <person name="Paez-Espino D."/>
            <person name="Jungbluth S."/>
            <person name="Walsh D.A."/>
            <person name="Denef V.J."/>
            <person name="McMahon K.D."/>
            <person name="Konstantinidis K.T."/>
            <person name="Eloe-Fadrosh E.A."/>
            <person name="Kyrpides N.C."/>
            <person name="Woyke T."/>
        </authorList>
    </citation>
    <scope>NUCLEOTIDE SEQUENCE</scope>
    <source>
        <strain evidence="1">GVMAG-M-3300023174-124</strain>
    </source>
</reference>
<evidence type="ECO:0000313" key="1">
    <source>
        <dbReference type="EMBL" id="QHT11874.1"/>
    </source>
</evidence>
<accession>A0A6C0D6W3</accession>
<proteinExistence type="predicted"/>
<name>A0A6C0D6W3_9ZZZZ</name>
<organism evidence="1">
    <name type="scientific">viral metagenome</name>
    <dbReference type="NCBI Taxonomy" id="1070528"/>
    <lineage>
        <taxon>unclassified sequences</taxon>
        <taxon>metagenomes</taxon>
        <taxon>organismal metagenomes</taxon>
    </lineage>
</organism>
<dbReference type="EMBL" id="MN739538">
    <property type="protein sequence ID" value="QHT11874.1"/>
    <property type="molecule type" value="Genomic_DNA"/>
</dbReference>
<dbReference type="AlphaFoldDB" id="A0A6C0D6W3"/>
<sequence>MFVYNIPKNMKKNTHYLEDKETNELFYRLYEDCMKFKREKGSKINCNFYSVSDNNTSVIETKKQDMQYIFNRA</sequence>